<reference evidence="1" key="1">
    <citation type="submission" date="2021-03" db="EMBL/GenBank/DDBJ databases">
        <title>Draft genome sequence of rust myrtle Austropuccinia psidii MF-1, a brazilian biotype.</title>
        <authorList>
            <person name="Quecine M.C."/>
            <person name="Pachon D.M.R."/>
            <person name="Bonatelli M.L."/>
            <person name="Correr F.H."/>
            <person name="Franceschini L.M."/>
            <person name="Leite T.F."/>
            <person name="Margarido G.R.A."/>
            <person name="Almeida C.A."/>
            <person name="Ferrarezi J.A."/>
            <person name="Labate C.A."/>
        </authorList>
    </citation>
    <scope>NUCLEOTIDE SEQUENCE</scope>
    <source>
        <strain evidence="1">MF-1</strain>
    </source>
</reference>
<organism evidence="1 2">
    <name type="scientific">Austropuccinia psidii MF-1</name>
    <dbReference type="NCBI Taxonomy" id="1389203"/>
    <lineage>
        <taxon>Eukaryota</taxon>
        <taxon>Fungi</taxon>
        <taxon>Dikarya</taxon>
        <taxon>Basidiomycota</taxon>
        <taxon>Pucciniomycotina</taxon>
        <taxon>Pucciniomycetes</taxon>
        <taxon>Pucciniales</taxon>
        <taxon>Sphaerophragmiaceae</taxon>
        <taxon>Austropuccinia</taxon>
    </lineage>
</organism>
<sequence>MWKTACEKAEKFIVEAKLYNKQRYDKSHQEPEFKEGGQVIISTLHFNNLKYLNKMRDSFSGPSNIIRLIGKNELEVRLTEEFSVKHPVFPIILVKSYHQTDGKIFANRKKIFTR</sequence>
<proteinExistence type="predicted"/>
<dbReference type="Proteomes" id="UP000765509">
    <property type="component" value="Unassembled WGS sequence"/>
</dbReference>
<gene>
    <name evidence="1" type="ORF">O181_051998</name>
</gene>
<dbReference type="EMBL" id="AVOT02022708">
    <property type="protein sequence ID" value="MBW0512283.1"/>
    <property type="molecule type" value="Genomic_DNA"/>
</dbReference>
<evidence type="ECO:0000313" key="1">
    <source>
        <dbReference type="EMBL" id="MBW0512283.1"/>
    </source>
</evidence>
<dbReference type="AlphaFoldDB" id="A0A9Q3E1U7"/>
<accession>A0A9Q3E1U7</accession>
<evidence type="ECO:0000313" key="2">
    <source>
        <dbReference type="Proteomes" id="UP000765509"/>
    </source>
</evidence>
<keyword evidence="2" id="KW-1185">Reference proteome</keyword>
<name>A0A9Q3E1U7_9BASI</name>
<comment type="caution">
    <text evidence="1">The sequence shown here is derived from an EMBL/GenBank/DDBJ whole genome shotgun (WGS) entry which is preliminary data.</text>
</comment>
<protein>
    <submittedName>
        <fullName evidence="1">Uncharacterized protein</fullName>
    </submittedName>
</protein>